<dbReference type="GO" id="GO:0008010">
    <property type="term" value="F:structural constituent of chitin-based larval cuticle"/>
    <property type="evidence" value="ECO:0007669"/>
    <property type="project" value="TreeGrafter"/>
</dbReference>
<evidence type="ECO:0000256" key="1">
    <source>
        <dbReference type="ARBA" id="ARBA00022460"/>
    </source>
</evidence>
<evidence type="ECO:0000256" key="2">
    <source>
        <dbReference type="PROSITE-ProRule" id="PRU00497"/>
    </source>
</evidence>
<gene>
    <name evidence="4" type="ORF">Hamer_G024505</name>
</gene>
<dbReference type="InterPro" id="IPR050468">
    <property type="entry name" value="Cuticle_Struct_Prot"/>
</dbReference>
<dbReference type="GO" id="GO:0062129">
    <property type="term" value="C:chitin-based extracellular matrix"/>
    <property type="evidence" value="ECO:0007669"/>
    <property type="project" value="TreeGrafter"/>
</dbReference>
<sequence length="535" mass="58395">MTQHVVFPEDQVLLACLVAVTARPHPDRDAQTVVDERQDDGDGNFYYRFETSNSITEDRQGTPGVEGQSNMQGSYSFTHPDGTVYPVLPPGPLFSAPRPLVLPSRPIFLPSFSSVLLACLVALATAAPRPDKDAVILADQRQIGPDGSFNFNYETSNGIAEDRAGNPGVEGQINMQGTYSDQVLLACLVAVTAAAPHPDRDAQTVVDERQDDGDGNFYYRFEASNSITEERQGTPGVEGQSNMQGSYLCERIYSWFQAGDKAHSADPPNDNMKLVLLACLVALATAAPRPDKDAVILADQRQIGPDGSFIFNYETSNGIAEDRAGNPGVEGQINMQGTYSLGVSVDLVITEQDNERHDKILTQLSDVYELNTLSSLRDQVLLTCLVALAAAAPHPDRDAVIVADERQDDGDGNFYYRYETSNAIEEERQGTPGVEGQSNMQGSYSDRPGSEEKSEHHNDILGGGRGDQLVCVNKQRFIPISSLHLTDRALPIHLLGGRKERHQCVKLIKDYIAGCSRQRSPSLSANIIRLLRLDS</sequence>
<dbReference type="Pfam" id="PF00379">
    <property type="entry name" value="Chitin_bind_4"/>
    <property type="match status" value="1"/>
</dbReference>
<dbReference type="PANTHER" id="PTHR10380:SF173">
    <property type="entry name" value="CUTICULAR PROTEIN 47EF, ISOFORM C-RELATED"/>
    <property type="match status" value="1"/>
</dbReference>
<protein>
    <submittedName>
        <fullName evidence="4">Cuticle protein</fullName>
    </submittedName>
</protein>
<dbReference type="InterPro" id="IPR000618">
    <property type="entry name" value="Insect_cuticle"/>
</dbReference>
<dbReference type="Proteomes" id="UP000747542">
    <property type="component" value="Unassembled WGS sequence"/>
</dbReference>
<evidence type="ECO:0000313" key="5">
    <source>
        <dbReference type="Proteomes" id="UP000747542"/>
    </source>
</evidence>
<dbReference type="AlphaFoldDB" id="A0A8J5JP29"/>
<keyword evidence="1 2" id="KW-0193">Cuticle</keyword>
<keyword evidence="5" id="KW-1185">Reference proteome</keyword>
<name>A0A8J5JP29_HOMAM</name>
<evidence type="ECO:0000313" key="4">
    <source>
        <dbReference type="EMBL" id="KAG7158113.1"/>
    </source>
</evidence>
<feature type="compositionally biased region" description="Basic and acidic residues" evidence="3">
    <location>
        <begin position="448"/>
        <end position="459"/>
    </location>
</feature>
<comment type="caution">
    <text evidence="4">The sequence shown here is derived from an EMBL/GenBank/DDBJ whole genome shotgun (WGS) entry which is preliminary data.</text>
</comment>
<accession>A0A8J5JP29</accession>
<organism evidence="4 5">
    <name type="scientific">Homarus americanus</name>
    <name type="common">American lobster</name>
    <dbReference type="NCBI Taxonomy" id="6706"/>
    <lineage>
        <taxon>Eukaryota</taxon>
        <taxon>Metazoa</taxon>
        <taxon>Ecdysozoa</taxon>
        <taxon>Arthropoda</taxon>
        <taxon>Crustacea</taxon>
        <taxon>Multicrustacea</taxon>
        <taxon>Malacostraca</taxon>
        <taxon>Eumalacostraca</taxon>
        <taxon>Eucarida</taxon>
        <taxon>Decapoda</taxon>
        <taxon>Pleocyemata</taxon>
        <taxon>Astacidea</taxon>
        <taxon>Nephropoidea</taxon>
        <taxon>Nephropidae</taxon>
        <taxon>Homarus</taxon>
    </lineage>
</organism>
<feature type="region of interest" description="Disordered" evidence="3">
    <location>
        <begin position="421"/>
        <end position="462"/>
    </location>
</feature>
<reference evidence="4" key="1">
    <citation type="journal article" date="2021" name="Sci. Adv.">
        <title>The American lobster genome reveals insights on longevity, neural, and immune adaptations.</title>
        <authorList>
            <person name="Polinski J.M."/>
            <person name="Zimin A.V."/>
            <person name="Clark K.F."/>
            <person name="Kohn A.B."/>
            <person name="Sadowski N."/>
            <person name="Timp W."/>
            <person name="Ptitsyn A."/>
            <person name="Khanna P."/>
            <person name="Romanova D.Y."/>
            <person name="Williams P."/>
            <person name="Greenwood S.J."/>
            <person name="Moroz L.L."/>
            <person name="Walt D.R."/>
            <person name="Bodnar A.G."/>
        </authorList>
    </citation>
    <scope>NUCLEOTIDE SEQUENCE</scope>
    <source>
        <strain evidence="4">GMGI-L3</strain>
    </source>
</reference>
<dbReference type="PROSITE" id="PS51155">
    <property type="entry name" value="CHIT_BIND_RR_2"/>
    <property type="match status" value="1"/>
</dbReference>
<dbReference type="PANTHER" id="PTHR10380">
    <property type="entry name" value="CUTICLE PROTEIN"/>
    <property type="match status" value="1"/>
</dbReference>
<proteinExistence type="predicted"/>
<evidence type="ECO:0000256" key="3">
    <source>
        <dbReference type="SAM" id="MobiDB-lite"/>
    </source>
</evidence>
<dbReference type="EMBL" id="JAHLQT010035637">
    <property type="protein sequence ID" value="KAG7158113.1"/>
    <property type="molecule type" value="Genomic_DNA"/>
</dbReference>